<feature type="compositionally biased region" description="Low complexity" evidence="1">
    <location>
        <begin position="22"/>
        <end position="36"/>
    </location>
</feature>
<dbReference type="AlphaFoldDB" id="A0A2G8RYE0"/>
<dbReference type="Gene3D" id="3.30.710.10">
    <property type="entry name" value="Potassium Channel Kv1.1, Chain A"/>
    <property type="match status" value="1"/>
</dbReference>
<sequence length="358" mass="39145">MADPNTRPLKRARIATDGPADSQSNPSGSSISTSSSNLHRHPEIWYDDGNLVLVARETAFRIYRGLIAGQSTVFSDLFASSTSSPDETFEGCPVIHVSDSPHDLVLLLRVLLPQSRIHYHTTSANPTRTFDELSAVIRLAHKYNVSQVLEQALSSLHEFGFATSFATYSNPLPGSPLALDPWLNIAVVNLANLTDTPSLLPLALFRCAYLGGELFDGWTHEDGTVEHLSEADLRRCVDGRTTLTHEYTTFLMALFDPSTGPVCARHATCSANLRRMQHNAVCSKELALQHDALKDWVEVVREIENSGKVCRSCAGGMADRAKKGQKKIFERLPEIFGVTVEGWGTEQVATAVVAGEGQ</sequence>
<keyword evidence="3" id="KW-1185">Reference proteome</keyword>
<evidence type="ECO:0008006" key="4">
    <source>
        <dbReference type="Google" id="ProtNLM"/>
    </source>
</evidence>
<feature type="region of interest" description="Disordered" evidence="1">
    <location>
        <begin position="1"/>
        <end position="37"/>
    </location>
</feature>
<dbReference type="STRING" id="1077348.A0A2G8RYE0"/>
<dbReference type="OrthoDB" id="3036049at2759"/>
<accession>A0A2G8RYE0</accession>
<reference evidence="2 3" key="1">
    <citation type="journal article" date="2015" name="Sci. Rep.">
        <title>Chromosome-level genome map provides insights into diverse defense mechanisms in the medicinal fungus Ganoderma sinense.</title>
        <authorList>
            <person name="Zhu Y."/>
            <person name="Xu J."/>
            <person name="Sun C."/>
            <person name="Zhou S."/>
            <person name="Xu H."/>
            <person name="Nelson D.R."/>
            <person name="Qian J."/>
            <person name="Song J."/>
            <person name="Luo H."/>
            <person name="Xiang L."/>
            <person name="Li Y."/>
            <person name="Xu Z."/>
            <person name="Ji A."/>
            <person name="Wang L."/>
            <person name="Lu S."/>
            <person name="Hayward A."/>
            <person name="Sun W."/>
            <person name="Li X."/>
            <person name="Schwartz D.C."/>
            <person name="Wang Y."/>
            <person name="Chen S."/>
        </authorList>
    </citation>
    <scope>NUCLEOTIDE SEQUENCE [LARGE SCALE GENOMIC DNA]</scope>
    <source>
        <strain evidence="2 3">ZZ0214-1</strain>
    </source>
</reference>
<organism evidence="2 3">
    <name type="scientific">Ganoderma sinense ZZ0214-1</name>
    <dbReference type="NCBI Taxonomy" id="1077348"/>
    <lineage>
        <taxon>Eukaryota</taxon>
        <taxon>Fungi</taxon>
        <taxon>Dikarya</taxon>
        <taxon>Basidiomycota</taxon>
        <taxon>Agaricomycotina</taxon>
        <taxon>Agaricomycetes</taxon>
        <taxon>Polyporales</taxon>
        <taxon>Polyporaceae</taxon>
        <taxon>Ganoderma</taxon>
    </lineage>
</organism>
<gene>
    <name evidence="2" type="ORF">GSI_12262</name>
</gene>
<evidence type="ECO:0000256" key="1">
    <source>
        <dbReference type="SAM" id="MobiDB-lite"/>
    </source>
</evidence>
<dbReference type="EMBL" id="AYKW01000045">
    <property type="protein sequence ID" value="PIL26504.1"/>
    <property type="molecule type" value="Genomic_DNA"/>
</dbReference>
<comment type="caution">
    <text evidence="2">The sequence shown here is derived from an EMBL/GenBank/DDBJ whole genome shotgun (WGS) entry which is preliminary data.</text>
</comment>
<dbReference type="InterPro" id="IPR011333">
    <property type="entry name" value="SKP1/BTB/POZ_sf"/>
</dbReference>
<evidence type="ECO:0000313" key="3">
    <source>
        <dbReference type="Proteomes" id="UP000230002"/>
    </source>
</evidence>
<evidence type="ECO:0000313" key="2">
    <source>
        <dbReference type="EMBL" id="PIL26504.1"/>
    </source>
</evidence>
<name>A0A2G8RYE0_9APHY</name>
<protein>
    <recommendedName>
        <fullName evidence="4">BTB domain-containing protein</fullName>
    </recommendedName>
</protein>
<dbReference type="Proteomes" id="UP000230002">
    <property type="component" value="Unassembled WGS sequence"/>
</dbReference>
<proteinExistence type="predicted"/>